<name>A0A316DRU0_9FLAO</name>
<dbReference type="SUPFAM" id="SSF55729">
    <property type="entry name" value="Acyl-CoA N-acyltransferases (Nat)"/>
    <property type="match status" value="1"/>
</dbReference>
<dbReference type="OrthoDB" id="240921at2"/>
<evidence type="ECO:0000313" key="2">
    <source>
        <dbReference type="EMBL" id="PWK20546.1"/>
    </source>
</evidence>
<dbReference type="EMBL" id="QGGP01000001">
    <property type="protein sequence ID" value="PWK20546.1"/>
    <property type="molecule type" value="Genomic_DNA"/>
</dbReference>
<sequence>MINFKIFNSSKQLPLEWDGFVIEDIFLQTAYFKSLEQASPKNISMNYVGVFKDETLVGIAIIQRVELYLKDMFRNETDSFFVENFKNGVSKLLKGNLLVAGNLTHTGQHGLYFNIESISQKEFLFQIYQAILQLKKEIKIKDKKRIRMIMLKDFFFDDAVHQEFDLFSENQIHKVTVQPNMIMEVKTHWNHFDDYLADLNKKYRDRFKSARKKAKNIEKRELDLEDIKENSPLLHKLYKNVSDNAKINTFILPENHFYSYKKHLDENFKVFAYYLDNKLIGFYSLILNKTELETYFLGYHKEHQYTNQLYLNMLYDMASFGIENNFSSIVYARTAMAIKSSVGAHPKKMFIYMKHTNWVMNTLLKYIFKLMNPKQNWEERHPFKF</sequence>
<proteinExistence type="predicted"/>
<protein>
    <submittedName>
        <fullName evidence="2">Peptidoglycan biosynthesis/recognition protein</fullName>
    </submittedName>
</protein>
<gene>
    <name evidence="2" type="ORF">LX78_00248</name>
</gene>
<keyword evidence="1" id="KW-0175">Coiled coil</keyword>
<accession>A0A316DRU0</accession>
<reference evidence="2 3" key="1">
    <citation type="submission" date="2018-05" db="EMBL/GenBank/DDBJ databases">
        <title>Genomic Encyclopedia of Archaeal and Bacterial Type Strains, Phase II (KMG-II): from individual species to whole genera.</title>
        <authorList>
            <person name="Goeker M."/>
        </authorList>
    </citation>
    <scope>NUCLEOTIDE SEQUENCE [LARGE SCALE GENOMIC DNA]</scope>
    <source>
        <strain evidence="2 3">DSM 22637</strain>
    </source>
</reference>
<dbReference type="Gene3D" id="3.40.630.30">
    <property type="match status" value="1"/>
</dbReference>
<dbReference type="Proteomes" id="UP000245430">
    <property type="component" value="Unassembled WGS sequence"/>
</dbReference>
<dbReference type="InterPro" id="IPR016181">
    <property type="entry name" value="Acyl_CoA_acyltransferase"/>
</dbReference>
<dbReference type="AlphaFoldDB" id="A0A316DRU0"/>
<evidence type="ECO:0000256" key="1">
    <source>
        <dbReference type="SAM" id="Coils"/>
    </source>
</evidence>
<evidence type="ECO:0000313" key="3">
    <source>
        <dbReference type="Proteomes" id="UP000245430"/>
    </source>
</evidence>
<comment type="caution">
    <text evidence="2">The sequence shown here is derived from an EMBL/GenBank/DDBJ whole genome shotgun (WGS) entry which is preliminary data.</text>
</comment>
<organism evidence="2 3">
    <name type="scientific">Xanthomarina spongicola</name>
    <dbReference type="NCBI Taxonomy" id="570520"/>
    <lineage>
        <taxon>Bacteria</taxon>
        <taxon>Pseudomonadati</taxon>
        <taxon>Bacteroidota</taxon>
        <taxon>Flavobacteriia</taxon>
        <taxon>Flavobacteriales</taxon>
        <taxon>Flavobacteriaceae</taxon>
        <taxon>Xanthomarina</taxon>
    </lineage>
</organism>
<dbReference type="RefSeq" id="WP_109680815.1">
    <property type="nucleotide sequence ID" value="NZ_QGGP01000001.1"/>
</dbReference>
<feature type="coiled-coil region" evidence="1">
    <location>
        <begin position="200"/>
        <end position="230"/>
    </location>
</feature>
<keyword evidence="3" id="KW-1185">Reference proteome</keyword>